<dbReference type="GO" id="GO:0045948">
    <property type="term" value="P:positive regulation of translational initiation"/>
    <property type="evidence" value="ECO:0007669"/>
    <property type="project" value="TreeGrafter"/>
</dbReference>
<protein>
    <recommendedName>
        <fullName evidence="3">RRM domain-containing protein</fullName>
    </recommendedName>
</protein>
<feature type="domain" description="RRM" evidence="3">
    <location>
        <begin position="46"/>
        <end position="87"/>
    </location>
</feature>
<feature type="compositionally biased region" description="Polar residues" evidence="2">
    <location>
        <begin position="1"/>
        <end position="13"/>
    </location>
</feature>
<organism evidence="4 5">
    <name type="scientific">Serinus canaria</name>
    <name type="common">Island canary</name>
    <name type="synonym">Fringilla canaria</name>
    <dbReference type="NCBI Taxonomy" id="9135"/>
    <lineage>
        <taxon>Eukaryota</taxon>
        <taxon>Metazoa</taxon>
        <taxon>Chordata</taxon>
        <taxon>Craniata</taxon>
        <taxon>Vertebrata</taxon>
        <taxon>Euteleostomi</taxon>
        <taxon>Archelosauria</taxon>
        <taxon>Archosauria</taxon>
        <taxon>Dinosauria</taxon>
        <taxon>Saurischia</taxon>
        <taxon>Theropoda</taxon>
        <taxon>Coelurosauria</taxon>
        <taxon>Aves</taxon>
        <taxon>Neognathae</taxon>
        <taxon>Neoaves</taxon>
        <taxon>Telluraves</taxon>
        <taxon>Australaves</taxon>
        <taxon>Passeriformes</taxon>
        <taxon>Passeroidea</taxon>
        <taxon>Fringillidae</taxon>
        <taxon>Carduelinae</taxon>
        <taxon>Serinus</taxon>
    </lineage>
</organism>
<dbReference type="Proteomes" id="UP000694409">
    <property type="component" value="Unassembled WGS sequence"/>
</dbReference>
<keyword evidence="1" id="KW-0694">RNA-binding</keyword>
<proteinExistence type="predicted"/>
<sequence>EVCTQLPLSTSGGKNPKISPHPNPPPKPLSAGKIMPNTVLVGVIYLRVKEAEIWSFFKLCNTVYCEVKVITDRTGVSKGYGFCIFPRQCGCSKNNRHTNQLP</sequence>
<dbReference type="Pfam" id="PF00076">
    <property type="entry name" value="RRM_1"/>
    <property type="match status" value="1"/>
</dbReference>
<reference evidence="4" key="1">
    <citation type="submission" date="2025-08" db="UniProtKB">
        <authorList>
            <consortium name="Ensembl"/>
        </authorList>
    </citation>
    <scope>IDENTIFICATION</scope>
</reference>
<feature type="compositionally biased region" description="Pro residues" evidence="2">
    <location>
        <begin position="19"/>
        <end position="28"/>
    </location>
</feature>
<evidence type="ECO:0000259" key="3">
    <source>
        <dbReference type="Pfam" id="PF00076"/>
    </source>
</evidence>
<dbReference type="Gene3D" id="3.30.70.330">
    <property type="match status" value="1"/>
</dbReference>
<dbReference type="PANTHER" id="PTHR11176">
    <property type="entry name" value="BOULE-RELATED"/>
    <property type="match status" value="1"/>
</dbReference>
<reference evidence="4" key="2">
    <citation type="submission" date="2025-09" db="UniProtKB">
        <authorList>
            <consortium name="Ensembl"/>
        </authorList>
    </citation>
    <scope>IDENTIFICATION</scope>
</reference>
<dbReference type="GO" id="GO:0008494">
    <property type="term" value="F:translation activator activity"/>
    <property type="evidence" value="ECO:0007669"/>
    <property type="project" value="TreeGrafter"/>
</dbReference>
<evidence type="ECO:0000313" key="4">
    <source>
        <dbReference type="Ensembl" id="ENSSCAP00000007559.1"/>
    </source>
</evidence>
<evidence type="ECO:0000256" key="2">
    <source>
        <dbReference type="SAM" id="MobiDB-lite"/>
    </source>
</evidence>
<dbReference type="InterPro" id="IPR000504">
    <property type="entry name" value="RRM_dom"/>
</dbReference>
<feature type="region of interest" description="Disordered" evidence="2">
    <location>
        <begin position="1"/>
        <end position="30"/>
    </location>
</feature>
<dbReference type="InterPro" id="IPR035979">
    <property type="entry name" value="RBD_domain_sf"/>
</dbReference>
<dbReference type="SUPFAM" id="SSF54928">
    <property type="entry name" value="RNA-binding domain, RBD"/>
    <property type="match status" value="1"/>
</dbReference>
<dbReference type="GO" id="GO:0005737">
    <property type="term" value="C:cytoplasm"/>
    <property type="evidence" value="ECO:0007669"/>
    <property type="project" value="TreeGrafter"/>
</dbReference>
<accession>A0A8C9MT17</accession>
<dbReference type="GO" id="GO:0070935">
    <property type="term" value="P:3'-UTR-mediated mRNA stabilization"/>
    <property type="evidence" value="ECO:0007669"/>
    <property type="project" value="TreeGrafter"/>
</dbReference>
<evidence type="ECO:0000313" key="5">
    <source>
        <dbReference type="Proteomes" id="UP000694409"/>
    </source>
</evidence>
<dbReference type="PANTHER" id="PTHR11176:SF4">
    <property type="entry name" value="DELETED IN AZOOSPERMIA-LIKE"/>
    <property type="match status" value="1"/>
</dbReference>
<dbReference type="Ensembl" id="ENSSCAT00000008571.1">
    <property type="protein sequence ID" value="ENSSCAP00000007559.1"/>
    <property type="gene ID" value="ENSSCAG00000005821.1"/>
</dbReference>
<dbReference type="InterPro" id="IPR012677">
    <property type="entry name" value="Nucleotide-bd_a/b_plait_sf"/>
</dbReference>
<evidence type="ECO:0000256" key="1">
    <source>
        <dbReference type="ARBA" id="ARBA00022884"/>
    </source>
</evidence>
<name>A0A8C9MT17_SERCA</name>
<dbReference type="GO" id="GO:0003730">
    <property type="term" value="F:mRNA 3'-UTR binding"/>
    <property type="evidence" value="ECO:0007669"/>
    <property type="project" value="TreeGrafter"/>
</dbReference>
<keyword evidence="5" id="KW-1185">Reference proteome</keyword>
<dbReference type="AlphaFoldDB" id="A0A8C9MT17"/>